<dbReference type="Proteomes" id="UP000008281">
    <property type="component" value="Unassembled WGS sequence"/>
</dbReference>
<keyword evidence="2" id="KW-1185">Reference proteome</keyword>
<protein>
    <submittedName>
        <fullName evidence="1">Uncharacterized protein</fullName>
    </submittedName>
</protein>
<dbReference type="STRING" id="31234.E3MZ18"/>
<evidence type="ECO:0000313" key="1">
    <source>
        <dbReference type="EMBL" id="EFP12790.1"/>
    </source>
</evidence>
<sequence>MAEMEKEMLIEIGLDGNESSNDNIRFKLISPHELDRQDVLAAHHKVYGREKQIGKDFLSVAFSLNPEDSTILPRGLTIYPKKPIKPESSRINFHLLESLLRCAQLSFIVPRWKRLMRFTNIENGQLKHRSHRMKNESGMI</sequence>
<dbReference type="AlphaFoldDB" id="E3MZ18"/>
<reference evidence="1" key="1">
    <citation type="submission" date="2007-07" db="EMBL/GenBank/DDBJ databases">
        <title>PCAP assembly of the Caenorhabditis remanei genome.</title>
        <authorList>
            <consortium name="The Caenorhabditis remanei Sequencing Consortium"/>
            <person name="Wilson R.K."/>
        </authorList>
    </citation>
    <scope>NUCLEOTIDE SEQUENCE [LARGE SCALE GENOMIC DNA]</scope>
    <source>
        <strain evidence="1">PB4641</strain>
    </source>
</reference>
<evidence type="ECO:0000313" key="2">
    <source>
        <dbReference type="Proteomes" id="UP000008281"/>
    </source>
</evidence>
<name>E3MZ18_CAERE</name>
<organism evidence="2">
    <name type="scientific">Caenorhabditis remanei</name>
    <name type="common">Caenorhabditis vulgaris</name>
    <dbReference type="NCBI Taxonomy" id="31234"/>
    <lineage>
        <taxon>Eukaryota</taxon>
        <taxon>Metazoa</taxon>
        <taxon>Ecdysozoa</taxon>
        <taxon>Nematoda</taxon>
        <taxon>Chromadorea</taxon>
        <taxon>Rhabditida</taxon>
        <taxon>Rhabditina</taxon>
        <taxon>Rhabditomorpha</taxon>
        <taxon>Rhabditoidea</taxon>
        <taxon>Rhabditidae</taxon>
        <taxon>Peloderinae</taxon>
        <taxon>Caenorhabditis</taxon>
    </lineage>
</organism>
<dbReference type="HOGENOM" id="CLU_1836967_0_0_1"/>
<dbReference type="InParanoid" id="E3MZ18"/>
<gene>
    <name evidence="1" type="ORF">CRE_05072</name>
</gene>
<dbReference type="EMBL" id="DS268499">
    <property type="protein sequence ID" value="EFP12790.1"/>
    <property type="molecule type" value="Genomic_DNA"/>
</dbReference>
<proteinExistence type="predicted"/>
<accession>E3MZ18</accession>